<dbReference type="EMBL" id="CP002903">
    <property type="protein sequence ID" value="AEJ61837.1"/>
    <property type="molecule type" value="Genomic_DNA"/>
</dbReference>
<dbReference type="HOGENOM" id="CLU_1502562_0_0_12"/>
<dbReference type="Proteomes" id="UP000007254">
    <property type="component" value="Chromosome"/>
</dbReference>
<gene>
    <name evidence="2" type="ordered locus">Spith_1576</name>
</gene>
<accession>G0GAU1</accession>
<evidence type="ECO:0008006" key="4">
    <source>
        <dbReference type="Google" id="ProtNLM"/>
    </source>
</evidence>
<organism evidence="2 3">
    <name type="scientific">Winmispira thermophila (strain ATCC 700085 / DSM 6578 / Z-1203)</name>
    <name type="common">Spirochaeta thermophila</name>
    <dbReference type="NCBI Taxonomy" id="869211"/>
    <lineage>
        <taxon>Bacteria</taxon>
        <taxon>Pseudomonadati</taxon>
        <taxon>Spirochaetota</taxon>
        <taxon>Spirochaetia</taxon>
        <taxon>Winmispirales</taxon>
        <taxon>Winmispiraceae</taxon>
        <taxon>Winmispira</taxon>
    </lineage>
</organism>
<name>G0GAU1_WINT7</name>
<keyword evidence="3" id="KW-1185">Reference proteome</keyword>
<dbReference type="InterPro" id="IPR012902">
    <property type="entry name" value="N_methyl_site"/>
</dbReference>
<proteinExistence type="predicted"/>
<protein>
    <recommendedName>
        <fullName evidence="4">Prepilin-type N-terminal cleavage/methylation domain-containing protein</fullName>
    </recommendedName>
</protein>
<feature type="transmembrane region" description="Helical" evidence="1">
    <location>
        <begin position="29"/>
        <end position="54"/>
    </location>
</feature>
<reference evidence="2 3" key="1">
    <citation type="submission" date="2011-06" db="EMBL/GenBank/DDBJ databases">
        <title>The complete genome of Spirochaeta thermophila DSM 6578.</title>
        <authorList>
            <consortium name="US DOE Joint Genome Institute (JGI-PGF)"/>
            <person name="Lucas S."/>
            <person name="Lapidus A."/>
            <person name="Bruce D."/>
            <person name="Goodwin L."/>
            <person name="Pitluck S."/>
            <person name="Peters L."/>
            <person name="Kyrpides N."/>
            <person name="Mavromatis K."/>
            <person name="Ivanova N."/>
            <person name="Mikailova N."/>
            <person name="Pagani I."/>
            <person name="Chertkov O."/>
            <person name="Detter J.C."/>
            <person name="Tapia R."/>
            <person name="Han C."/>
            <person name="Land M."/>
            <person name="Hauser L."/>
            <person name="Markowitz V."/>
            <person name="Cheng J.-F."/>
            <person name="Hugenholtz P."/>
            <person name="Woyke T."/>
            <person name="Wu D."/>
            <person name="Spring S."/>
            <person name="Merkhoffer B."/>
            <person name="Schneider S."/>
            <person name="Klenk H.-P."/>
            <person name="Eisen J.A."/>
        </authorList>
    </citation>
    <scope>NUCLEOTIDE SEQUENCE [LARGE SCALE GENOMIC DNA]</scope>
    <source>
        <strain evidence="3">ATCC 700085 / DSM 6578 / Z-1203</strain>
    </source>
</reference>
<keyword evidence="1" id="KW-0812">Transmembrane</keyword>
<evidence type="ECO:0000256" key="1">
    <source>
        <dbReference type="SAM" id="Phobius"/>
    </source>
</evidence>
<keyword evidence="1" id="KW-1133">Transmembrane helix</keyword>
<keyword evidence="1" id="KW-0472">Membrane</keyword>
<dbReference type="KEGG" id="stq:Spith_1576"/>
<dbReference type="Pfam" id="PF07963">
    <property type="entry name" value="N_methyl"/>
    <property type="match status" value="1"/>
</dbReference>
<dbReference type="STRING" id="869211.Spith_1576"/>
<evidence type="ECO:0000313" key="3">
    <source>
        <dbReference type="Proteomes" id="UP000007254"/>
    </source>
</evidence>
<dbReference type="PROSITE" id="PS00409">
    <property type="entry name" value="PROKAR_NTER_METHYL"/>
    <property type="match status" value="1"/>
</dbReference>
<sequence>MRGSRRGTNVPNECSIWRKSSEGFSLVEVLMSLLVFSIGVVGAWTLSMVVLSHFSRAGSAVKRAEEAHNFDLILRRLVEKVRVPFWERVPMEESPMRLVVPWLDGIEASTLEISIENGRMTVRAQDTTLRLQVDEGRLSLMRTSDGRVVGVCVEYTLDGIRYTCVANFRSWSVLPGGMR</sequence>
<dbReference type="AlphaFoldDB" id="G0GAU1"/>
<dbReference type="RefSeq" id="WP_014625167.1">
    <property type="nucleotide sequence ID" value="NC_017583.1"/>
</dbReference>
<dbReference type="NCBIfam" id="TIGR02532">
    <property type="entry name" value="IV_pilin_GFxxxE"/>
    <property type="match status" value="1"/>
</dbReference>
<evidence type="ECO:0000313" key="2">
    <source>
        <dbReference type="EMBL" id="AEJ61837.1"/>
    </source>
</evidence>